<sequence>MMLSATCCSGDDVIACRQPPHQRPVVIIEQNLANLDQAITQYLGLGDIILVPNPYHGLHMIRMFEAENIEIMAVVGIHPARDMTLWAVTHRYP</sequence>
<reference evidence="1 2" key="1">
    <citation type="journal article" date="2018" name="Nat. Biotechnol.">
        <title>A standardized bacterial taxonomy based on genome phylogeny substantially revises the tree of life.</title>
        <authorList>
            <person name="Parks D.H."/>
            <person name="Chuvochina M."/>
            <person name="Waite D.W."/>
            <person name="Rinke C."/>
            <person name="Skarshewski A."/>
            <person name="Chaumeil P.A."/>
            <person name="Hugenholtz P."/>
        </authorList>
    </citation>
    <scope>NUCLEOTIDE SEQUENCE [LARGE SCALE GENOMIC DNA]</scope>
    <source>
        <strain evidence="1">UBA8707</strain>
    </source>
</reference>
<proteinExistence type="predicted"/>
<gene>
    <name evidence="1" type="ORF">DEF21_21855</name>
</gene>
<organism evidence="1 2">
    <name type="scientific">Thalassospira lucentensis</name>
    <dbReference type="NCBI Taxonomy" id="168935"/>
    <lineage>
        <taxon>Bacteria</taxon>
        <taxon>Pseudomonadati</taxon>
        <taxon>Pseudomonadota</taxon>
        <taxon>Alphaproteobacteria</taxon>
        <taxon>Rhodospirillales</taxon>
        <taxon>Thalassospiraceae</taxon>
        <taxon>Thalassospira</taxon>
    </lineage>
</organism>
<evidence type="ECO:0000313" key="2">
    <source>
        <dbReference type="Proteomes" id="UP000264753"/>
    </source>
</evidence>
<evidence type="ECO:0000313" key="1">
    <source>
        <dbReference type="EMBL" id="HBV00528.1"/>
    </source>
</evidence>
<comment type="caution">
    <text evidence="1">The sequence shown here is derived from an EMBL/GenBank/DDBJ whole genome shotgun (WGS) entry which is preliminary data.</text>
</comment>
<name>A0A358HZC1_9PROT</name>
<protein>
    <submittedName>
        <fullName evidence="1">Uncharacterized protein</fullName>
    </submittedName>
</protein>
<accession>A0A358HZC1</accession>
<dbReference type="EMBL" id="DOOG01000172">
    <property type="protein sequence ID" value="HBV00528.1"/>
    <property type="molecule type" value="Genomic_DNA"/>
</dbReference>
<dbReference type="Proteomes" id="UP000264753">
    <property type="component" value="Unassembled WGS sequence"/>
</dbReference>
<dbReference type="AlphaFoldDB" id="A0A358HZC1"/>